<evidence type="ECO:0000256" key="6">
    <source>
        <dbReference type="ARBA" id="ARBA00023180"/>
    </source>
</evidence>
<dbReference type="Pfam" id="PF07690">
    <property type="entry name" value="MFS_1"/>
    <property type="match status" value="1"/>
</dbReference>
<keyword evidence="4 8" id="KW-1133">Transmembrane helix</keyword>
<feature type="compositionally biased region" description="Low complexity" evidence="7">
    <location>
        <begin position="62"/>
        <end position="72"/>
    </location>
</feature>
<feature type="transmembrane region" description="Helical" evidence="8">
    <location>
        <begin position="654"/>
        <end position="674"/>
    </location>
</feature>
<evidence type="ECO:0000256" key="4">
    <source>
        <dbReference type="ARBA" id="ARBA00022989"/>
    </source>
</evidence>
<evidence type="ECO:0000256" key="8">
    <source>
        <dbReference type="SAM" id="Phobius"/>
    </source>
</evidence>
<evidence type="ECO:0000256" key="7">
    <source>
        <dbReference type="SAM" id="MobiDB-lite"/>
    </source>
</evidence>
<accession>A0ABR3SJ18</accession>
<reference evidence="9 10" key="1">
    <citation type="submission" date="2024-02" db="EMBL/GenBank/DDBJ databases">
        <title>De novo assembly and annotation of 12 fungi associated with fruit tree decline syndrome in Ontario, Canada.</title>
        <authorList>
            <person name="Sulman M."/>
            <person name="Ellouze W."/>
            <person name="Ilyukhin E."/>
        </authorList>
    </citation>
    <scope>NUCLEOTIDE SEQUENCE [LARGE SCALE GENOMIC DNA]</scope>
    <source>
        <strain evidence="9 10">M1-105</strain>
    </source>
</reference>
<evidence type="ECO:0000256" key="1">
    <source>
        <dbReference type="ARBA" id="ARBA00004141"/>
    </source>
</evidence>
<dbReference type="PANTHER" id="PTHR23501:SF187">
    <property type="entry name" value="MAJOR FACILITATOR SUPERFAMILY (MFS) PROFILE DOMAIN-CONTAINING PROTEIN"/>
    <property type="match status" value="1"/>
</dbReference>
<evidence type="ECO:0000256" key="2">
    <source>
        <dbReference type="ARBA" id="ARBA00022448"/>
    </source>
</evidence>
<proteinExistence type="predicted"/>
<protein>
    <recommendedName>
        <fullName evidence="11">Major facilitator superfamily (MFS) profile domain-containing protein</fullName>
    </recommendedName>
</protein>
<feature type="transmembrane region" description="Helical" evidence="8">
    <location>
        <begin position="524"/>
        <end position="543"/>
    </location>
</feature>
<feature type="transmembrane region" description="Helical" evidence="8">
    <location>
        <begin position="563"/>
        <end position="582"/>
    </location>
</feature>
<dbReference type="Proteomes" id="UP001521116">
    <property type="component" value="Unassembled WGS sequence"/>
</dbReference>
<keyword evidence="6" id="KW-0325">Glycoprotein</keyword>
<evidence type="ECO:0000313" key="10">
    <source>
        <dbReference type="Proteomes" id="UP001521116"/>
    </source>
</evidence>
<feature type="region of interest" description="Disordered" evidence="7">
    <location>
        <begin position="58"/>
        <end position="88"/>
    </location>
</feature>
<dbReference type="PANTHER" id="PTHR23501">
    <property type="entry name" value="MAJOR FACILITATOR SUPERFAMILY"/>
    <property type="match status" value="1"/>
</dbReference>
<dbReference type="InterPro" id="IPR036259">
    <property type="entry name" value="MFS_trans_sf"/>
</dbReference>
<comment type="subcellular location">
    <subcellularLocation>
        <location evidence="1">Membrane</location>
        <topology evidence="1">Multi-pass membrane protein</topology>
    </subcellularLocation>
</comment>
<keyword evidence="2" id="KW-0813">Transport</keyword>
<comment type="caution">
    <text evidence="9">The sequence shown here is derived from an EMBL/GenBank/DDBJ whole genome shotgun (WGS) entry which is preliminary data.</text>
</comment>
<gene>
    <name evidence="9" type="ORF">SLS56_008805</name>
</gene>
<keyword evidence="10" id="KW-1185">Reference proteome</keyword>
<feature type="transmembrane region" description="Helical" evidence="8">
    <location>
        <begin position="681"/>
        <end position="700"/>
    </location>
</feature>
<keyword evidence="5 8" id="KW-0472">Membrane</keyword>
<evidence type="ECO:0000256" key="5">
    <source>
        <dbReference type="ARBA" id="ARBA00023136"/>
    </source>
</evidence>
<feature type="transmembrane region" description="Helical" evidence="8">
    <location>
        <begin position="497"/>
        <end position="518"/>
    </location>
</feature>
<dbReference type="EMBL" id="JAJVDC020000137">
    <property type="protein sequence ID" value="KAL1622272.1"/>
    <property type="molecule type" value="Genomic_DNA"/>
</dbReference>
<feature type="region of interest" description="Disordered" evidence="7">
    <location>
        <begin position="338"/>
        <end position="359"/>
    </location>
</feature>
<organism evidence="9 10">
    <name type="scientific">Neofusicoccum ribis</name>
    <dbReference type="NCBI Taxonomy" id="45134"/>
    <lineage>
        <taxon>Eukaryota</taxon>
        <taxon>Fungi</taxon>
        <taxon>Dikarya</taxon>
        <taxon>Ascomycota</taxon>
        <taxon>Pezizomycotina</taxon>
        <taxon>Dothideomycetes</taxon>
        <taxon>Dothideomycetes incertae sedis</taxon>
        <taxon>Botryosphaeriales</taxon>
        <taxon>Botryosphaeriaceae</taxon>
        <taxon>Neofusicoccum</taxon>
    </lineage>
</organism>
<dbReference type="SUPFAM" id="SSF103473">
    <property type="entry name" value="MFS general substrate transporter"/>
    <property type="match status" value="1"/>
</dbReference>
<sequence length="817" mass="89193">MIVGPAGLTDLYPTKGGFGRILDALCSLSRTTDLAICIPSGHDTAVRINALGTVAATGTLQPSPLSRGGRSPSPKKRDTGSSPVAAEAPSWQGRLLALELEVSTLRRRLATQEGAPSKTEDIPVADHLGRLDEDVRQMRVQMDRIEALLQQGDSGSETPTSETGIMARVRDMVDDRLWEVRETESVIEEMVDDKFLLWKIDFQDWLEDQSREDIPRHIREAPSDWSSSDSAVLEDMAAATDPAPLEFEAFDFGAPLGNHRAQAEDVAGIEALWLIKLAEVNVRLCMHSKTVPHAQMRSHRRSSPASEGIHTEALAVDETFRLSGQLIDLLKEIHCKGRRDSSTSASPASANPPPPGRAKRILDSGSSILVLSCYVRMLDVYARMHVESPLGNTQLPGLTIGSFSLHSRPAMQITLVTQLAEQMLERLRRFIHVVGQDSRGRWVAEEDDAESDCAFGGVVQVSLQAIRTREAGIVKAMGELVISDLVSVRKRVKYMGIVFAVFGAGTTIGPVIGGVIVQRASWTWVFWINLPIGGLTPFLQLLFLQVTYKKRLTFKQKMQQIDWIGNPILIGSVIAILIALSWTDTRYTWSSWRIILPLVLGQATIPPRVFGNRASATALVPTFSQSVLTYWRIYFLPVYSQAVQLVSLERPGVLLLPTVPVGVPVTVIAGNLLTRFGRYRSLHLFGFATITLAAGLYARLDASSSLAEVVVFQMIAGPGTGCVLTTLLPAVQAGLDQANVATATSTWGFIRSYGGIWDIAIPAAIFNSRFATLLYRVSDPDVRGRLSGGGGYEHVSGDFVRSLPDGVRRQLIGVYSA</sequence>
<dbReference type="Gene3D" id="1.20.1250.20">
    <property type="entry name" value="MFS general substrate transporter like domains"/>
    <property type="match status" value="1"/>
</dbReference>
<name>A0ABR3SJ18_9PEZI</name>
<dbReference type="InterPro" id="IPR011701">
    <property type="entry name" value="MFS"/>
</dbReference>
<keyword evidence="3 8" id="KW-0812">Transmembrane</keyword>
<evidence type="ECO:0000256" key="3">
    <source>
        <dbReference type="ARBA" id="ARBA00022692"/>
    </source>
</evidence>
<evidence type="ECO:0000313" key="9">
    <source>
        <dbReference type="EMBL" id="KAL1622272.1"/>
    </source>
</evidence>
<evidence type="ECO:0008006" key="11">
    <source>
        <dbReference type="Google" id="ProtNLM"/>
    </source>
</evidence>